<protein>
    <submittedName>
        <fullName evidence="2">ANKRD32</fullName>
    </submittedName>
</protein>
<dbReference type="InterPro" id="IPR036420">
    <property type="entry name" value="BRCT_dom_sf"/>
</dbReference>
<dbReference type="PANTHER" id="PTHR46677">
    <property type="entry name" value="SMC5-SMC6 COMPLEX LOCALIZATION FACTOR PROTEIN 1"/>
    <property type="match status" value="1"/>
</dbReference>
<dbReference type="VEuPathDB" id="MicrosporidiaDB:EHP00_603"/>
<organism evidence="2 3">
    <name type="scientific">Ecytonucleospora hepatopenaei</name>
    <dbReference type="NCBI Taxonomy" id="646526"/>
    <lineage>
        <taxon>Eukaryota</taxon>
        <taxon>Fungi</taxon>
        <taxon>Fungi incertae sedis</taxon>
        <taxon>Microsporidia</taxon>
        <taxon>Enterocytozoonidae</taxon>
        <taxon>Ecytonucleospora</taxon>
    </lineage>
</organism>
<dbReference type="SMART" id="SM00292">
    <property type="entry name" value="BRCT"/>
    <property type="match status" value="3"/>
</dbReference>
<dbReference type="PANTHER" id="PTHR46677:SF1">
    <property type="entry name" value="SMC5-SMC6 COMPLEX LOCALIZATION FACTOR PROTEIN 1"/>
    <property type="match status" value="1"/>
</dbReference>
<keyword evidence="3" id="KW-1185">Reference proteome</keyword>
<dbReference type="Pfam" id="PF16770">
    <property type="entry name" value="RTT107_BRCT_5"/>
    <property type="match status" value="1"/>
</dbReference>
<dbReference type="SUPFAM" id="SSF52113">
    <property type="entry name" value="BRCT domain"/>
    <property type="match status" value="4"/>
</dbReference>
<name>A0A1W0E7P4_9MICR</name>
<dbReference type="EMBL" id="MNPJ01000012">
    <property type="protein sequence ID" value="OQS55251.1"/>
    <property type="molecule type" value="Genomic_DNA"/>
</dbReference>
<evidence type="ECO:0000313" key="2">
    <source>
        <dbReference type="EMBL" id="OQS55251.1"/>
    </source>
</evidence>
<dbReference type="CDD" id="cd00027">
    <property type="entry name" value="BRCT"/>
    <property type="match status" value="2"/>
</dbReference>
<dbReference type="OrthoDB" id="342264at2759"/>
<dbReference type="PROSITE" id="PS50172">
    <property type="entry name" value="BRCT"/>
    <property type="match status" value="2"/>
</dbReference>
<dbReference type="STRING" id="646526.A0A1W0E7P4"/>
<reference evidence="2 3" key="1">
    <citation type="journal article" date="2017" name="Environ. Microbiol.">
        <title>Decay of the glycolytic pathway and adaptation to intranuclear parasitism within Enterocytozoonidae microsporidia.</title>
        <authorList>
            <person name="Wiredu Boakye D."/>
            <person name="Jaroenlak P."/>
            <person name="Prachumwat A."/>
            <person name="Williams T.A."/>
            <person name="Bateman K.S."/>
            <person name="Itsathitphaisarn O."/>
            <person name="Sritunyalucksana K."/>
            <person name="Paszkiewicz K.H."/>
            <person name="Moore K.A."/>
            <person name="Stentiford G.D."/>
            <person name="Williams B.A."/>
        </authorList>
    </citation>
    <scope>NUCLEOTIDE SEQUENCE [LARGE SCALE GENOMIC DNA]</scope>
    <source>
        <strain evidence="2 3">TH1</strain>
    </source>
</reference>
<dbReference type="InterPro" id="IPR042479">
    <property type="entry name" value="Slf1"/>
</dbReference>
<dbReference type="InterPro" id="IPR001357">
    <property type="entry name" value="BRCT_dom"/>
</dbReference>
<feature type="domain" description="BRCT" evidence="1">
    <location>
        <begin position="263"/>
        <end position="360"/>
    </location>
</feature>
<sequence>MNRKINEICFTGISHEELCALNILKDNKKHTNDLNKNTKYLVTYKSIFSEKYVEALSLDLPIISIESFHDQNKSYTQDTLKNLLGRRLSKFEGAVFTTSGLTNPIYANYFILNGATFEPRCDISTDFLICDNYTSEKYAFCKKYKIPIIETKDVFSNKYHLFLHKQRFDAKSIGMSGLFENIMFFIDENLPEELYNKLKRMIIENDGMRQTNISESVDFILTTPTNASFFEGYKNILYYQYLFDCISTNSLLHENFYVIHSKKEKVVLNNCVIFIDRENIRETLIDQENVDEEFIEEHCNRLENKIKSLGAILQDSLDMRTTHCITSINKNDPQYFCVTEEWVDNCLIYLKHFDESKYAPRKKVFGRRKPVKVQVTGLGNDKANVIKRIEEFGINIVDSEKYENCTHLIMGSFCTSEKFFGALVNGAWILTTDYLHDINLTCSNIFNNVDLLEKYEWNVDEKHASLNKLSKINKKLISSISKWRLKIKAGKQKPFTSWNVKIYADKNKFQMFSKMIKNGGGRITNEEDFTHIFYDKSYKENVKEEKKLPLSYIFEYLSK</sequence>
<feature type="domain" description="BRCT" evidence="1">
    <location>
        <begin position="174"/>
        <end position="259"/>
    </location>
</feature>
<evidence type="ECO:0000259" key="1">
    <source>
        <dbReference type="PROSITE" id="PS50172"/>
    </source>
</evidence>
<dbReference type="GO" id="GO:1990166">
    <property type="term" value="P:protein localization to site of double-strand break"/>
    <property type="evidence" value="ECO:0007669"/>
    <property type="project" value="TreeGrafter"/>
</dbReference>
<dbReference type="GO" id="GO:0035861">
    <property type="term" value="C:site of double-strand break"/>
    <property type="evidence" value="ECO:0007669"/>
    <property type="project" value="TreeGrafter"/>
</dbReference>
<dbReference type="Gene3D" id="3.40.50.10190">
    <property type="entry name" value="BRCT domain"/>
    <property type="match status" value="5"/>
</dbReference>
<evidence type="ECO:0000313" key="3">
    <source>
        <dbReference type="Proteomes" id="UP000192758"/>
    </source>
</evidence>
<dbReference type="Pfam" id="PF16589">
    <property type="entry name" value="BRCT_2"/>
    <property type="match status" value="1"/>
</dbReference>
<dbReference type="Proteomes" id="UP000192758">
    <property type="component" value="Unassembled WGS sequence"/>
</dbReference>
<dbReference type="GO" id="GO:0006974">
    <property type="term" value="P:DNA damage response"/>
    <property type="evidence" value="ECO:0007669"/>
    <property type="project" value="TreeGrafter"/>
</dbReference>
<proteinExistence type="predicted"/>
<dbReference type="GO" id="GO:0005634">
    <property type="term" value="C:nucleus"/>
    <property type="evidence" value="ECO:0007669"/>
    <property type="project" value="TreeGrafter"/>
</dbReference>
<accession>A0A1W0E7P4</accession>
<comment type="caution">
    <text evidence="2">The sequence shown here is derived from an EMBL/GenBank/DDBJ whole genome shotgun (WGS) entry which is preliminary data.</text>
</comment>
<dbReference type="GO" id="GO:2000781">
    <property type="term" value="P:positive regulation of double-strand break repair"/>
    <property type="evidence" value="ECO:0007669"/>
    <property type="project" value="InterPro"/>
</dbReference>
<dbReference type="CDD" id="cd17738">
    <property type="entry name" value="BRCT_TopBP1_rpt7"/>
    <property type="match status" value="1"/>
</dbReference>
<dbReference type="AlphaFoldDB" id="A0A1W0E7P4"/>
<gene>
    <name evidence="2" type="primary">ANKRD32</name>
    <name evidence="2" type="ORF">EHP00_603</name>
</gene>